<reference evidence="3" key="2">
    <citation type="journal article" date="2021" name="Front. Microbiol.">
        <title>Comprehensive Comparative Genomics and Phenotyping of Methylobacterium Species.</title>
        <authorList>
            <person name="Alessa O."/>
            <person name="Ogura Y."/>
            <person name="Fujitani Y."/>
            <person name="Takami H."/>
            <person name="Hayashi T."/>
            <person name="Sahin N."/>
            <person name="Tani A."/>
        </authorList>
    </citation>
    <scope>NUCLEOTIDE SEQUENCE</scope>
    <source>
        <strain evidence="3">DSM 22415</strain>
    </source>
</reference>
<feature type="region of interest" description="Disordered" evidence="1">
    <location>
        <begin position="25"/>
        <end position="80"/>
    </location>
</feature>
<feature type="compositionally biased region" description="Polar residues" evidence="1">
    <location>
        <begin position="25"/>
        <end position="64"/>
    </location>
</feature>
<feature type="chain" id="PRO_5021962848" evidence="2">
    <location>
        <begin position="22"/>
        <end position="80"/>
    </location>
</feature>
<evidence type="ECO:0000256" key="1">
    <source>
        <dbReference type="SAM" id="MobiDB-lite"/>
    </source>
</evidence>
<name>A0A564FUV6_9HYPH</name>
<dbReference type="EMBL" id="BPQI01000027">
    <property type="protein sequence ID" value="GJD55361.1"/>
    <property type="molecule type" value="Genomic_DNA"/>
</dbReference>
<feature type="signal peptide" evidence="2">
    <location>
        <begin position="1"/>
        <end position="21"/>
    </location>
</feature>
<keyword evidence="2" id="KW-0732">Signal</keyword>
<organism evidence="4 5">
    <name type="scientific">Methylobacterium dankookense</name>
    <dbReference type="NCBI Taxonomy" id="560405"/>
    <lineage>
        <taxon>Bacteria</taxon>
        <taxon>Pseudomonadati</taxon>
        <taxon>Pseudomonadota</taxon>
        <taxon>Alphaproteobacteria</taxon>
        <taxon>Hyphomicrobiales</taxon>
        <taxon>Methylobacteriaceae</taxon>
        <taxon>Methylobacterium</taxon>
    </lineage>
</organism>
<reference evidence="4 5" key="1">
    <citation type="submission" date="2019-06" db="EMBL/GenBank/DDBJ databases">
        <authorList>
            <person name="Rodrigo-Torres L."/>
            <person name="Arahal R. D."/>
            <person name="Lucena T."/>
        </authorList>
    </citation>
    <scope>NUCLEOTIDE SEQUENCE [LARGE SCALE GENOMIC DNA]</scope>
    <source>
        <strain evidence="4 5">SW08-7</strain>
    </source>
</reference>
<proteinExistence type="predicted"/>
<evidence type="ECO:0000313" key="3">
    <source>
        <dbReference type="EMBL" id="GJD55361.1"/>
    </source>
</evidence>
<dbReference type="AlphaFoldDB" id="A0A564FUV6"/>
<dbReference type="Proteomes" id="UP000401717">
    <property type="component" value="Unassembled WGS sequence"/>
</dbReference>
<dbReference type="OrthoDB" id="9966723at2"/>
<evidence type="ECO:0000313" key="4">
    <source>
        <dbReference type="EMBL" id="VUF11211.1"/>
    </source>
</evidence>
<evidence type="ECO:0000256" key="2">
    <source>
        <dbReference type="SAM" id="SignalP"/>
    </source>
</evidence>
<gene>
    <name evidence="3" type="ORF">IFDJLNFL_1246</name>
    <name evidence="4" type="ORF">MTDSW087_00887</name>
</gene>
<dbReference type="RefSeq" id="WP_144760656.1">
    <property type="nucleotide sequence ID" value="NZ_BPQI01000027.1"/>
</dbReference>
<evidence type="ECO:0000313" key="6">
    <source>
        <dbReference type="Proteomes" id="UP001055303"/>
    </source>
</evidence>
<dbReference type="Proteomes" id="UP001055303">
    <property type="component" value="Unassembled WGS sequence"/>
</dbReference>
<protein>
    <submittedName>
        <fullName evidence="4">Uncharacterized protein</fullName>
    </submittedName>
</protein>
<reference evidence="3" key="3">
    <citation type="submission" date="2021-08" db="EMBL/GenBank/DDBJ databases">
        <authorList>
            <person name="Tani A."/>
            <person name="Ola A."/>
            <person name="Ogura Y."/>
            <person name="Katsura K."/>
            <person name="Hayashi T."/>
        </authorList>
    </citation>
    <scope>NUCLEOTIDE SEQUENCE</scope>
    <source>
        <strain evidence="3">DSM 22415</strain>
    </source>
</reference>
<sequence>MRLAQIILAAGLVGLAAPATAQVRSGNPNAANDSFSRQSESRGVQQDITTQNNTTRMDIQRSQTAPQAPPPGGGVAVPRR</sequence>
<dbReference type="EMBL" id="CABFVH010000003">
    <property type="protein sequence ID" value="VUF11211.1"/>
    <property type="molecule type" value="Genomic_DNA"/>
</dbReference>
<keyword evidence="6" id="KW-1185">Reference proteome</keyword>
<accession>A0A564FUV6</accession>
<evidence type="ECO:0000313" key="5">
    <source>
        <dbReference type="Proteomes" id="UP000401717"/>
    </source>
</evidence>